<dbReference type="PANTHER" id="PTHR11804">
    <property type="entry name" value="PROTEASE M3 THIMET OLIGOPEPTIDASE-RELATED"/>
    <property type="match status" value="1"/>
</dbReference>
<evidence type="ECO:0000256" key="7">
    <source>
        <dbReference type="RuleBase" id="RU003435"/>
    </source>
</evidence>
<organism evidence="10 11">
    <name type="scientific">Tetradesmus obliquus</name>
    <name type="common">Green alga</name>
    <name type="synonym">Acutodesmus obliquus</name>
    <dbReference type="NCBI Taxonomy" id="3088"/>
    <lineage>
        <taxon>Eukaryota</taxon>
        <taxon>Viridiplantae</taxon>
        <taxon>Chlorophyta</taxon>
        <taxon>core chlorophytes</taxon>
        <taxon>Chlorophyceae</taxon>
        <taxon>CS clade</taxon>
        <taxon>Sphaeropleales</taxon>
        <taxon>Scenedesmaceae</taxon>
        <taxon>Tetradesmus</taxon>
    </lineage>
</organism>
<name>A0ABY8TK96_TETOB</name>
<dbReference type="Pfam" id="PF01432">
    <property type="entry name" value="Peptidase_M3"/>
    <property type="match status" value="1"/>
</dbReference>
<keyword evidence="2 7" id="KW-0645">Protease</keyword>
<keyword evidence="11" id="KW-1185">Reference proteome</keyword>
<comment type="cofactor">
    <cofactor evidence="7">
        <name>Zn(2+)</name>
        <dbReference type="ChEBI" id="CHEBI:29105"/>
    </cofactor>
    <text evidence="7">Binds 1 zinc ion.</text>
</comment>
<evidence type="ECO:0000259" key="9">
    <source>
        <dbReference type="Pfam" id="PF01432"/>
    </source>
</evidence>
<feature type="chain" id="PRO_5045505444" description="Peptidase M3A/M3B catalytic domain-containing protein" evidence="8">
    <location>
        <begin position="19"/>
        <end position="153"/>
    </location>
</feature>
<keyword evidence="8" id="KW-0732">Signal</keyword>
<keyword evidence="4 7" id="KW-0378">Hydrolase</keyword>
<evidence type="ECO:0000256" key="4">
    <source>
        <dbReference type="ARBA" id="ARBA00022801"/>
    </source>
</evidence>
<evidence type="ECO:0000256" key="2">
    <source>
        <dbReference type="ARBA" id="ARBA00022670"/>
    </source>
</evidence>
<dbReference type="InterPro" id="IPR024077">
    <property type="entry name" value="Neurolysin/TOP_dom2"/>
</dbReference>
<evidence type="ECO:0000313" key="11">
    <source>
        <dbReference type="Proteomes" id="UP001244341"/>
    </source>
</evidence>
<evidence type="ECO:0000256" key="8">
    <source>
        <dbReference type="SAM" id="SignalP"/>
    </source>
</evidence>
<evidence type="ECO:0000256" key="3">
    <source>
        <dbReference type="ARBA" id="ARBA00022723"/>
    </source>
</evidence>
<accession>A0ABY8TK96</accession>
<dbReference type="EMBL" id="CP126208">
    <property type="protein sequence ID" value="WIA08251.1"/>
    <property type="molecule type" value="Genomic_DNA"/>
</dbReference>
<dbReference type="PANTHER" id="PTHR11804:SF79">
    <property type="entry name" value="MITOCHONDRIAL INTERMEDIATE PEPTIDASE"/>
    <property type="match status" value="1"/>
</dbReference>
<reference evidence="10 11" key="1">
    <citation type="submission" date="2023-05" db="EMBL/GenBank/DDBJ databases">
        <title>A 100% complete, gapless, phased diploid assembly of the Scenedesmus obliquus UTEX 3031 genome.</title>
        <authorList>
            <person name="Biondi T.C."/>
            <person name="Hanschen E.R."/>
            <person name="Kwon T."/>
            <person name="Eng W."/>
            <person name="Kruse C.P.S."/>
            <person name="Koehler S.I."/>
            <person name="Kunde Y."/>
            <person name="Gleasner C.D."/>
            <person name="You Mak K.T."/>
            <person name="Polle J."/>
            <person name="Hovde B.T."/>
            <person name="Starkenburg S.R."/>
        </authorList>
    </citation>
    <scope>NUCLEOTIDE SEQUENCE [LARGE SCALE GENOMIC DNA]</scope>
    <source>
        <strain evidence="10 11">DOE0152z</strain>
    </source>
</reference>
<feature type="signal peptide" evidence="8">
    <location>
        <begin position="1"/>
        <end position="18"/>
    </location>
</feature>
<proteinExistence type="inferred from homology"/>
<dbReference type="Gene3D" id="1.10.1370.10">
    <property type="entry name" value="Neurolysin, domain 3"/>
    <property type="match status" value="1"/>
</dbReference>
<evidence type="ECO:0000313" key="10">
    <source>
        <dbReference type="EMBL" id="WIA08251.1"/>
    </source>
</evidence>
<evidence type="ECO:0000256" key="6">
    <source>
        <dbReference type="ARBA" id="ARBA00023049"/>
    </source>
</evidence>
<dbReference type="InterPro" id="IPR045090">
    <property type="entry name" value="Pept_M3A_M3B"/>
</dbReference>
<gene>
    <name evidence="10" type="ORF">OEZ85_007695</name>
</gene>
<protein>
    <recommendedName>
        <fullName evidence="9">Peptidase M3A/M3B catalytic domain-containing protein</fullName>
    </recommendedName>
</protein>
<dbReference type="Proteomes" id="UP001244341">
    <property type="component" value="Chromosome 1b"/>
</dbReference>
<keyword evidence="5 7" id="KW-0862">Zinc</keyword>
<evidence type="ECO:0000256" key="1">
    <source>
        <dbReference type="ARBA" id="ARBA00006040"/>
    </source>
</evidence>
<comment type="similarity">
    <text evidence="1 7">Belongs to the peptidase M3 family.</text>
</comment>
<feature type="domain" description="Peptidase M3A/M3B catalytic" evidence="9">
    <location>
        <begin position="13"/>
        <end position="139"/>
    </location>
</feature>
<dbReference type="InterPro" id="IPR001567">
    <property type="entry name" value="Pept_M3A_M3B_dom"/>
</dbReference>
<keyword evidence="6 7" id="KW-0482">Metalloprotease</keyword>
<evidence type="ECO:0000256" key="5">
    <source>
        <dbReference type="ARBA" id="ARBA00022833"/>
    </source>
</evidence>
<sequence>MYFQGLAPLLLLQQRVLAVILNLRRRLAAEHGAASYAGLILCGSCLGSPASAAALLAQLQPVLSQHAAAELAELQQLAARRARAAGRWVEAAAELDPWDLAYATQDVAQQLSDLDWARDVAPYFTLPGLTERIDGLLAATCGLRLLPADSAAP</sequence>
<dbReference type="SUPFAM" id="SSF55486">
    <property type="entry name" value="Metalloproteases ('zincins'), catalytic domain"/>
    <property type="match status" value="1"/>
</dbReference>
<keyword evidence="3 7" id="KW-0479">Metal-binding</keyword>